<dbReference type="PANTHER" id="PTHR32305">
    <property type="match status" value="1"/>
</dbReference>
<organism evidence="1 2">
    <name type="scientific">Mixta intestinalis</name>
    <dbReference type="NCBI Taxonomy" id="1615494"/>
    <lineage>
        <taxon>Bacteria</taxon>
        <taxon>Pseudomonadati</taxon>
        <taxon>Pseudomonadota</taxon>
        <taxon>Gammaproteobacteria</taxon>
        <taxon>Enterobacterales</taxon>
        <taxon>Erwiniaceae</taxon>
        <taxon>Mixta</taxon>
    </lineage>
</organism>
<dbReference type="NCBIfam" id="TIGR03696">
    <property type="entry name" value="Rhs_assc_core"/>
    <property type="match status" value="1"/>
</dbReference>
<reference evidence="1 2" key="1">
    <citation type="submission" date="2018-03" db="EMBL/GenBank/DDBJ databases">
        <title>Pantoea intestinalis SRCM103226 isolated form the mealworm.</title>
        <authorList>
            <person name="Jeong D.-Y."/>
            <person name="Kim J.W."/>
        </authorList>
    </citation>
    <scope>NUCLEOTIDE SEQUENCE [LARGE SCALE GENOMIC DNA]</scope>
    <source>
        <strain evidence="1 2">SRCM103226</strain>
    </source>
</reference>
<gene>
    <name evidence="1" type="primary">rhsA_1</name>
    <name evidence="1" type="ORF">C7M51_00197</name>
</gene>
<evidence type="ECO:0000313" key="2">
    <source>
        <dbReference type="Proteomes" id="UP000464053"/>
    </source>
</evidence>
<dbReference type="GO" id="GO:0016787">
    <property type="term" value="F:hydrolase activity"/>
    <property type="evidence" value="ECO:0007669"/>
    <property type="project" value="UniProtKB-KW"/>
</dbReference>
<dbReference type="Gene3D" id="2.180.10.10">
    <property type="entry name" value="RHS repeat-associated core"/>
    <property type="match status" value="1"/>
</dbReference>
<dbReference type="InterPro" id="IPR050708">
    <property type="entry name" value="T6SS_VgrG/RHS"/>
</dbReference>
<sequence length="176" mass="20091">MWRGCCDEWGALKQETCTGEGESLRQNLRFAGQYFDHETGLHYTTFRYYDPENGHFTQPDPIGLAGGINLYAYAPNPLSWIDPLGLDRYPSWMPTKQGYNRHHIIPYEFRNHPFLQRTNININGATNMIYLPVADGVHPTKVIHVDFKLDGLPHADYNKKLGGILDALEERAVLDG</sequence>
<dbReference type="EMBL" id="CP028271">
    <property type="protein sequence ID" value="QHM69938.1"/>
    <property type="molecule type" value="Genomic_DNA"/>
</dbReference>
<dbReference type="Pfam" id="PF14412">
    <property type="entry name" value="AHH"/>
    <property type="match status" value="1"/>
</dbReference>
<dbReference type="PANTHER" id="PTHR32305:SF15">
    <property type="entry name" value="PROTEIN RHSA-RELATED"/>
    <property type="match status" value="1"/>
</dbReference>
<keyword evidence="2" id="KW-1185">Reference proteome</keyword>
<keyword evidence="1" id="KW-0378">Hydrolase</keyword>
<protein>
    <submittedName>
        <fullName evidence="1">Putative deoxyribonuclease RhsA</fullName>
        <ecNumber evidence="1">3.1.-.-</ecNumber>
    </submittedName>
</protein>
<dbReference type="InterPro" id="IPR022385">
    <property type="entry name" value="Rhs_assc_core"/>
</dbReference>
<name>A0A6P1PVT9_9GAMM</name>
<accession>A0A6P1PVT9</accession>
<dbReference type="OrthoDB" id="6043530at2"/>
<dbReference type="AlphaFoldDB" id="A0A6P1PVT9"/>
<evidence type="ECO:0000313" key="1">
    <source>
        <dbReference type="EMBL" id="QHM69938.1"/>
    </source>
</evidence>
<dbReference type="Proteomes" id="UP000464053">
    <property type="component" value="Chromosome"/>
</dbReference>
<dbReference type="InterPro" id="IPR032871">
    <property type="entry name" value="AHH_dom_containing"/>
</dbReference>
<proteinExistence type="predicted"/>
<dbReference type="KEGG" id="mint:C7M51_00197"/>
<dbReference type="EC" id="3.1.-.-" evidence="1"/>